<evidence type="ECO:0008006" key="11">
    <source>
        <dbReference type="Google" id="ProtNLM"/>
    </source>
</evidence>
<dbReference type="GO" id="GO:0032468">
    <property type="term" value="P:Golgi calcium ion homeostasis"/>
    <property type="evidence" value="ECO:0007669"/>
    <property type="project" value="TreeGrafter"/>
</dbReference>
<dbReference type="GO" id="GO:0000329">
    <property type="term" value="C:fungal-type vacuole membrane"/>
    <property type="evidence" value="ECO:0007669"/>
    <property type="project" value="TreeGrafter"/>
</dbReference>
<feature type="compositionally biased region" description="Basic and acidic residues" evidence="6">
    <location>
        <begin position="214"/>
        <end position="228"/>
    </location>
</feature>
<feature type="transmembrane region" description="Helical" evidence="7">
    <location>
        <begin position="319"/>
        <end position="336"/>
    </location>
</feature>
<evidence type="ECO:0000256" key="2">
    <source>
        <dbReference type="ARBA" id="ARBA00009190"/>
    </source>
</evidence>
<dbReference type="InterPro" id="IPR001727">
    <property type="entry name" value="GDT1-like"/>
</dbReference>
<keyword evidence="4 7" id="KW-1133">Transmembrane helix</keyword>
<comment type="subcellular location">
    <subcellularLocation>
        <location evidence="1">Membrane</location>
        <topology evidence="1">Multi-pass membrane protein</topology>
    </subcellularLocation>
</comment>
<comment type="similarity">
    <text evidence="2">Belongs to the GDT1 family.</text>
</comment>
<dbReference type="InterPro" id="IPR049555">
    <property type="entry name" value="GDT1-like_CS"/>
</dbReference>
<dbReference type="PANTHER" id="PTHR12608">
    <property type="entry name" value="TRANSMEMBRANE PROTEIN HTP-1 RELATED"/>
    <property type="match status" value="1"/>
</dbReference>
<gene>
    <name evidence="9" type="ORF">E4U43_003022</name>
</gene>
<evidence type="ECO:0000256" key="6">
    <source>
        <dbReference type="SAM" id="MobiDB-lite"/>
    </source>
</evidence>
<feature type="transmembrane region" description="Helical" evidence="7">
    <location>
        <begin position="288"/>
        <end position="307"/>
    </location>
</feature>
<keyword evidence="10" id="KW-1185">Reference proteome</keyword>
<keyword evidence="8" id="KW-0732">Signal</keyword>
<reference evidence="9" key="1">
    <citation type="journal article" date="2020" name="bioRxiv">
        <title>Whole genome comparisons of ergot fungi reveals the divergence and evolution of species within the genus Claviceps are the result of varying mechanisms driving genome evolution and host range expansion.</title>
        <authorList>
            <person name="Wyka S.A."/>
            <person name="Mondo S.J."/>
            <person name="Liu M."/>
            <person name="Dettman J."/>
            <person name="Nalam V."/>
            <person name="Broders K.D."/>
        </authorList>
    </citation>
    <scope>NUCLEOTIDE SEQUENCE</scope>
    <source>
        <strain evidence="9">CCC 602</strain>
    </source>
</reference>
<evidence type="ECO:0000256" key="4">
    <source>
        <dbReference type="ARBA" id="ARBA00022989"/>
    </source>
</evidence>
<dbReference type="EMBL" id="SRPW01002133">
    <property type="protein sequence ID" value="KAG5995481.1"/>
    <property type="molecule type" value="Genomic_DNA"/>
</dbReference>
<evidence type="ECO:0000256" key="1">
    <source>
        <dbReference type="ARBA" id="ARBA00004141"/>
    </source>
</evidence>
<name>A0A9P7N5Y7_9HYPO</name>
<dbReference type="OrthoDB" id="442680at2759"/>
<feature type="region of interest" description="Disordered" evidence="6">
    <location>
        <begin position="385"/>
        <end position="418"/>
    </location>
</feature>
<evidence type="ECO:0000313" key="10">
    <source>
        <dbReference type="Proteomes" id="UP000748025"/>
    </source>
</evidence>
<evidence type="ECO:0000256" key="7">
    <source>
        <dbReference type="SAM" id="Phobius"/>
    </source>
</evidence>
<feature type="compositionally biased region" description="Basic and acidic residues" evidence="6">
    <location>
        <begin position="126"/>
        <end position="140"/>
    </location>
</feature>
<feature type="compositionally biased region" description="Low complexity" evidence="6">
    <location>
        <begin position="229"/>
        <end position="242"/>
    </location>
</feature>
<dbReference type="PROSITE" id="PS01214">
    <property type="entry name" value="UPF0016"/>
    <property type="match status" value="1"/>
</dbReference>
<feature type="compositionally biased region" description="Basic and acidic residues" evidence="6">
    <location>
        <begin position="159"/>
        <end position="184"/>
    </location>
</feature>
<keyword evidence="5 7" id="KW-0472">Membrane</keyword>
<feature type="region of interest" description="Disordered" evidence="6">
    <location>
        <begin position="34"/>
        <end position="248"/>
    </location>
</feature>
<feature type="transmembrane region" description="Helical" evidence="7">
    <location>
        <begin position="499"/>
        <end position="520"/>
    </location>
</feature>
<dbReference type="Proteomes" id="UP000748025">
    <property type="component" value="Unassembled WGS sequence"/>
</dbReference>
<dbReference type="GO" id="GO:0032472">
    <property type="term" value="P:Golgi calcium ion transport"/>
    <property type="evidence" value="ECO:0007669"/>
    <property type="project" value="TreeGrafter"/>
</dbReference>
<dbReference type="Pfam" id="PF01169">
    <property type="entry name" value="GDT1"/>
    <property type="match status" value="2"/>
</dbReference>
<evidence type="ECO:0000256" key="5">
    <source>
        <dbReference type="ARBA" id="ARBA00023136"/>
    </source>
</evidence>
<protein>
    <recommendedName>
        <fullName evidence="11">Transmembrane protein PFT27</fullName>
    </recommendedName>
</protein>
<dbReference type="GO" id="GO:0015085">
    <property type="term" value="F:calcium ion transmembrane transporter activity"/>
    <property type="evidence" value="ECO:0007669"/>
    <property type="project" value="TreeGrafter"/>
</dbReference>
<dbReference type="GO" id="GO:0005384">
    <property type="term" value="F:manganese ion transmembrane transporter activity"/>
    <property type="evidence" value="ECO:0007669"/>
    <property type="project" value="TreeGrafter"/>
</dbReference>
<proteinExistence type="inferred from homology"/>
<accession>A0A9P7N5Y7</accession>
<feature type="transmembrane region" description="Helical" evidence="7">
    <location>
        <begin position="465"/>
        <end position="487"/>
    </location>
</feature>
<feature type="transmembrane region" description="Helical" evidence="7">
    <location>
        <begin position="423"/>
        <end position="445"/>
    </location>
</feature>
<dbReference type="GO" id="GO:0005794">
    <property type="term" value="C:Golgi apparatus"/>
    <property type="evidence" value="ECO:0007669"/>
    <property type="project" value="TreeGrafter"/>
</dbReference>
<dbReference type="PANTHER" id="PTHR12608:SF1">
    <property type="entry name" value="TRANSMEMBRANE PROTEIN 165"/>
    <property type="match status" value="1"/>
</dbReference>
<sequence length="521" mass="56244">MRFRTRHSPLLLLLLPLLPSLAAAAASQQADDAAQLSADTDGAVGTVPQSGPVDYTDGKPHNGPFVKTDGVAVDKQGQKLPKLKGRPDDPTLVDGQKIPESNNGVMSDKNRNRPESGISTGTDGGVTEKDKIRKEKEDLTGQKTLTKPTAPKEQPPLPHSEERKLRNGKEEEMDRSKLSDHKDEDNTDYTGLDKPGDLPETPGDKFKSSTGGPSKDHLKALGDKDRHTTSNTKSAKTKTSTPEPEKEEGIMQPFHSWVLSFTMILVSEIGDKTFLVAALMAMKHDRMVVFSAAFGALLVMTVLSAVLGHAVPTLIPKRLTSFLAAGLFFVFGAKLLREGLQMDPDEGVTAEMHEVEQELAEKEREMGVGGKNGDVSAYNLEMGLGERNPRSKSRFPSPPRSPSQSRSRSPSRRSGSVRGSLQGIANLFSLLLSPAWVQTFAMTFLGEWGDRSQIATIAMAAGQDYWWVTLGATCGHAICTGMAVIGGRAIAGRVSMKKVTVGGAIAFLIFGFIYFIEALYA</sequence>
<feature type="compositionally biased region" description="Basic and acidic residues" evidence="6">
    <location>
        <begin position="194"/>
        <end position="207"/>
    </location>
</feature>
<evidence type="ECO:0000313" key="9">
    <source>
        <dbReference type="EMBL" id="KAG5995481.1"/>
    </source>
</evidence>
<organism evidence="9 10">
    <name type="scientific">Claviceps pusilla</name>
    <dbReference type="NCBI Taxonomy" id="123648"/>
    <lineage>
        <taxon>Eukaryota</taxon>
        <taxon>Fungi</taxon>
        <taxon>Dikarya</taxon>
        <taxon>Ascomycota</taxon>
        <taxon>Pezizomycotina</taxon>
        <taxon>Sordariomycetes</taxon>
        <taxon>Hypocreomycetidae</taxon>
        <taxon>Hypocreales</taxon>
        <taxon>Clavicipitaceae</taxon>
        <taxon>Claviceps</taxon>
    </lineage>
</organism>
<feature type="chain" id="PRO_5040113657" description="Transmembrane protein PFT27" evidence="8">
    <location>
        <begin position="25"/>
        <end position="521"/>
    </location>
</feature>
<evidence type="ECO:0000256" key="8">
    <source>
        <dbReference type="SAM" id="SignalP"/>
    </source>
</evidence>
<dbReference type="AlphaFoldDB" id="A0A9P7N5Y7"/>
<keyword evidence="3 7" id="KW-0812">Transmembrane</keyword>
<feature type="compositionally biased region" description="Low complexity" evidence="6">
    <location>
        <begin position="402"/>
        <end position="418"/>
    </location>
</feature>
<feature type="signal peptide" evidence="8">
    <location>
        <begin position="1"/>
        <end position="24"/>
    </location>
</feature>
<evidence type="ECO:0000256" key="3">
    <source>
        <dbReference type="ARBA" id="ARBA00022692"/>
    </source>
</evidence>
<comment type="caution">
    <text evidence="9">The sequence shown here is derived from an EMBL/GenBank/DDBJ whole genome shotgun (WGS) entry which is preliminary data.</text>
</comment>